<keyword evidence="1" id="KW-0472">Membrane</keyword>
<organism evidence="2 3">
    <name type="scientific">Fusobacterium periodonticum 1_1_41FAA</name>
    <dbReference type="NCBI Taxonomy" id="469621"/>
    <lineage>
        <taxon>Bacteria</taxon>
        <taxon>Fusobacteriati</taxon>
        <taxon>Fusobacteriota</taxon>
        <taxon>Fusobacteriia</taxon>
        <taxon>Fusobacteriales</taxon>
        <taxon>Fusobacteriaceae</taxon>
        <taxon>Fusobacterium</taxon>
    </lineage>
</organism>
<dbReference type="EMBL" id="GG770381">
    <property type="protein sequence ID" value="EFG28645.2"/>
    <property type="molecule type" value="Genomic_DNA"/>
</dbReference>
<protein>
    <submittedName>
        <fullName evidence="2">Uncharacterized protein</fullName>
    </submittedName>
</protein>
<evidence type="ECO:0000256" key="1">
    <source>
        <dbReference type="SAM" id="Phobius"/>
    </source>
</evidence>
<reference evidence="2 3" key="1">
    <citation type="submission" date="2010-03" db="EMBL/GenBank/DDBJ databases">
        <title>The Genome Sequence of Fusobacterium sp. 1_1_41FAA.</title>
        <authorList>
            <consortium name="The Broad Institute Genome Sequencing Platform"/>
            <person name="Ward D."/>
            <person name="Earl A."/>
            <person name="Feldgarden M."/>
            <person name="Gevers D."/>
            <person name="Young S.K."/>
            <person name="Zeng Q."/>
            <person name="Koehrsen M."/>
            <person name="Alvarado L."/>
            <person name="Berlin A."/>
            <person name="Borenstein D."/>
            <person name="Chapman S."/>
            <person name="Chen Z."/>
            <person name="Engels R."/>
            <person name="Freedman E."/>
            <person name="Gellesch M."/>
            <person name="Goldberg J."/>
            <person name="Griggs A."/>
            <person name="Gujja S."/>
            <person name="Heilman E."/>
            <person name="Heiman D."/>
            <person name="Hepburn T."/>
            <person name="Howarth C."/>
            <person name="Jen D."/>
            <person name="Larson L."/>
            <person name="Mehta T."/>
            <person name="Park D."/>
            <person name="Pearson M."/>
            <person name="Richards J."/>
            <person name="Roberts A."/>
            <person name="Saif S."/>
            <person name="Shea T."/>
            <person name="Shenoy N."/>
            <person name="Sisk P."/>
            <person name="Stolte C."/>
            <person name="Sykes S."/>
            <person name="Walk T."/>
            <person name="White J."/>
            <person name="Yandava C."/>
            <person name="Strauss J.C."/>
            <person name="Ambrose C.E."/>
            <person name="Allen-Vercoe E."/>
            <person name="Haas B."/>
            <person name="Henn M.R."/>
            <person name="Nusbaum C."/>
            <person name="Birren B."/>
        </authorList>
    </citation>
    <scope>NUCLEOTIDE SEQUENCE [LARGE SCALE GENOMIC DNA]</scope>
    <source>
        <strain evidence="2 3">1_1_41FAA</strain>
    </source>
</reference>
<accession>D6LER0</accession>
<sequence>MIGLIIIILIIVYAGKYYRWTERLGYFKSMGITALVVFSVVGLAIIVGNAN</sequence>
<evidence type="ECO:0000313" key="2">
    <source>
        <dbReference type="EMBL" id="EFG28645.2"/>
    </source>
</evidence>
<proteinExistence type="predicted"/>
<name>D6LER0_9FUSO</name>
<evidence type="ECO:0000313" key="3">
    <source>
        <dbReference type="Proteomes" id="UP000003964"/>
    </source>
</evidence>
<dbReference type="Proteomes" id="UP000003964">
    <property type="component" value="Unassembled WGS sequence"/>
</dbReference>
<gene>
    <name evidence="2" type="ORF">HMPREF0400_00196</name>
</gene>
<dbReference type="AlphaFoldDB" id="D6LER0"/>
<keyword evidence="1" id="KW-1133">Transmembrane helix</keyword>
<dbReference type="RefSeq" id="WP_008820223.1">
    <property type="nucleotide sequence ID" value="NZ_GG770381.1"/>
</dbReference>
<feature type="transmembrane region" description="Helical" evidence="1">
    <location>
        <begin position="30"/>
        <end position="50"/>
    </location>
</feature>
<keyword evidence="1" id="KW-0812">Transmembrane</keyword>